<reference evidence="2 3" key="1">
    <citation type="journal article" date="2023" name="Insect Mol. Biol.">
        <title>Genome sequencing provides insights into the evolution of gene families encoding plant cell wall-degrading enzymes in longhorned beetles.</title>
        <authorList>
            <person name="Shin N.R."/>
            <person name="Okamura Y."/>
            <person name="Kirsch R."/>
            <person name="Pauchet Y."/>
        </authorList>
    </citation>
    <scope>NUCLEOTIDE SEQUENCE [LARGE SCALE GENOMIC DNA]</scope>
    <source>
        <strain evidence="2">EAD_L_NR</strain>
    </source>
</reference>
<feature type="compositionally biased region" description="Acidic residues" evidence="1">
    <location>
        <begin position="1"/>
        <end position="11"/>
    </location>
</feature>
<name>A0AAV8VZZ0_9CUCU</name>
<comment type="caution">
    <text evidence="2">The sequence shown here is derived from an EMBL/GenBank/DDBJ whole genome shotgun (WGS) entry which is preliminary data.</text>
</comment>
<gene>
    <name evidence="2" type="ORF">NQ315_006447</name>
</gene>
<accession>A0AAV8VZZ0</accession>
<evidence type="ECO:0000256" key="1">
    <source>
        <dbReference type="SAM" id="MobiDB-lite"/>
    </source>
</evidence>
<protein>
    <submittedName>
        <fullName evidence="2">Uncharacterized protein</fullName>
    </submittedName>
</protein>
<dbReference type="AlphaFoldDB" id="A0AAV8VZZ0"/>
<feature type="compositionally biased region" description="Basic and acidic residues" evidence="1">
    <location>
        <begin position="19"/>
        <end position="39"/>
    </location>
</feature>
<dbReference type="Proteomes" id="UP001159042">
    <property type="component" value="Unassembled WGS sequence"/>
</dbReference>
<proteinExistence type="predicted"/>
<sequence>MYFFDDDDDSDVYQTTASQDERIEQQLRHEKDEERTSQVQLEEERKEQFEEAFAEKEHEIFHLPGLTFLKFTHLKVRFYFEPSKVATRVSKKVKFYCTLKYYKRYGFWNVRRNSIPFPYKKRIYPMFYRDGSVDDDDLPTVILRIYIQLKAWAQKEEEYRIRKFERYQNGEDVFLDSDDEELFLTEEERRELHDKRMKVLQRMIPPVDARFRELPPETPPRRRKKKQSSPEPVQPRRKRQRPQLVISDSD</sequence>
<keyword evidence="3" id="KW-1185">Reference proteome</keyword>
<dbReference type="EMBL" id="JANEYG010000016">
    <property type="protein sequence ID" value="KAJ8919918.1"/>
    <property type="molecule type" value="Genomic_DNA"/>
</dbReference>
<feature type="region of interest" description="Disordered" evidence="1">
    <location>
        <begin position="1"/>
        <end position="39"/>
    </location>
</feature>
<evidence type="ECO:0000313" key="2">
    <source>
        <dbReference type="EMBL" id="KAJ8919918.1"/>
    </source>
</evidence>
<feature type="region of interest" description="Disordered" evidence="1">
    <location>
        <begin position="207"/>
        <end position="250"/>
    </location>
</feature>
<evidence type="ECO:0000313" key="3">
    <source>
        <dbReference type="Proteomes" id="UP001159042"/>
    </source>
</evidence>
<organism evidence="2 3">
    <name type="scientific">Exocentrus adspersus</name>
    <dbReference type="NCBI Taxonomy" id="1586481"/>
    <lineage>
        <taxon>Eukaryota</taxon>
        <taxon>Metazoa</taxon>
        <taxon>Ecdysozoa</taxon>
        <taxon>Arthropoda</taxon>
        <taxon>Hexapoda</taxon>
        <taxon>Insecta</taxon>
        <taxon>Pterygota</taxon>
        <taxon>Neoptera</taxon>
        <taxon>Endopterygota</taxon>
        <taxon>Coleoptera</taxon>
        <taxon>Polyphaga</taxon>
        <taxon>Cucujiformia</taxon>
        <taxon>Chrysomeloidea</taxon>
        <taxon>Cerambycidae</taxon>
        <taxon>Lamiinae</taxon>
        <taxon>Acanthocinini</taxon>
        <taxon>Exocentrus</taxon>
    </lineage>
</organism>